<dbReference type="AlphaFoldDB" id="A0AAV7IHW9"/>
<evidence type="ECO:0000313" key="2">
    <source>
        <dbReference type="EMBL" id="KAH0551273.1"/>
    </source>
</evidence>
<feature type="compositionally biased region" description="Basic and acidic residues" evidence="1">
    <location>
        <begin position="45"/>
        <end position="55"/>
    </location>
</feature>
<feature type="region of interest" description="Disordered" evidence="1">
    <location>
        <begin position="31"/>
        <end position="141"/>
    </location>
</feature>
<name>A0AAV7IHW9_COTGL</name>
<evidence type="ECO:0000256" key="1">
    <source>
        <dbReference type="SAM" id="MobiDB-lite"/>
    </source>
</evidence>
<comment type="caution">
    <text evidence="2">The sequence shown here is derived from an EMBL/GenBank/DDBJ whole genome shotgun (WGS) entry which is preliminary data.</text>
</comment>
<feature type="compositionally biased region" description="Polar residues" evidence="1">
    <location>
        <begin position="73"/>
        <end position="83"/>
    </location>
</feature>
<proteinExistence type="predicted"/>
<dbReference type="EMBL" id="JAHXZJ010001496">
    <property type="protein sequence ID" value="KAH0551273.1"/>
    <property type="molecule type" value="Genomic_DNA"/>
</dbReference>
<dbReference type="Proteomes" id="UP000826195">
    <property type="component" value="Unassembled WGS sequence"/>
</dbReference>
<keyword evidence="3" id="KW-1185">Reference proteome</keyword>
<sequence length="141" mass="15401">MAGSGVAEEHTVICSNCQRLTFFNFSRSSFSSFTADSSSWEASEYADRNRQKPGDVSHVLGPASGDARGANMETGNPGTNCEVNETVEAVFEEARSEGEYSGTVSEPERTSEQVNKQKKRGRGRPLGSKNKMTRQQVKKDV</sequence>
<accession>A0AAV7IHW9</accession>
<reference evidence="2 3" key="1">
    <citation type="journal article" date="2021" name="J. Hered.">
        <title>A chromosome-level genome assembly of the parasitoid wasp, Cotesia glomerata (Hymenoptera: Braconidae).</title>
        <authorList>
            <person name="Pinto B.J."/>
            <person name="Weis J.J."/>
            <person name="Gamble T."/>
            <person name="Ode P.J."/>
            <person name="Paul R."/>
            <person name="Zaspel J.M."/>
        </authorList>
    </citation>
    <scope>NUCLEOTIDE SEQUENCE [LARGE SCALE GENOMIC DNA]</scope>
    <source>
        <strain evidence="2">CgM1</strain>
    </source>
</reference>
<organism evidence="2 3">
    <name type="scientific">Cotesia glomerata</name>
    <name type="common">Lepidopteran parasitic wasp</name>
    <name type="synonym">Apanteles glomeratus</name>
    <dbReference type="NCBI Taxonomy" id="32391"/>
    <lineage>
        <taxon>Eukaryota</taxon>
        <taxon>Metazoa</taxon>
        <taxon>Ecdysozoa</taxon>
        <taxon>Arthropoda</taxon>
        <taxon>Hexapoda</taxon>
        <taxon>Insecta</taxon>
        <taxon>Pterygota</taxon>
        <taxon>Neoptera</taxon>
        <taxon>Endopterygota</taxon>
        <taxon>Hymenoptera</taxon>
        <taxon>Apocrita</taxon>
        <taxon>Ichneumonoidea</taxon>
        <taxon>Braconidae</taxon>
        <taxon>Microgastrinae</taxon>
        <taxon>Cotesia</taxon>
    </lineage>
</organism>
<gene>
    <name evidence="2" type="ORF">KQX54_000921</name>
</gene>
<protein>
    <submittedName>
        <fullName evidence="2">Uncharacterized protein</fullName>
    </submittedName>
</protein>
<evidence type="ECO:0000313" key="3">
    <source>
        <dbReference type="Proteomes" id="UP000826195"/>
    </source>
</evidence>